<dbReference type="AlphaFoldDB" id="A0A9P8IE63"/>
<dbReference type="EMBL" id="JAGHQM010001315">
    <property type="protein sequence ID" value="KAH0555885.1"/>
    <property type="molecule type" value="Genomic_DNA"/>
</dbReference>
<name>A0A9P8IE63_9PEZI</name>
<dbReference type="InterPro" id="IPR037069">
    <property type="entry name" value="AcylCoA_DH/ox_N_sf"/>
</dbReference>
<accession>A0A9P8IE63</accession>
<protein>
    <recommendedName>
        <fullName evidence="3">Acyl-CoA dehydrogenase/oxidase N-terminal domain-containing protein</fullName>
    </recommendedName>
</protein>
<evidence type="ECO:0000313" key="2">
    <source>
        <dbReference type="Proteomes" id="UP000750711"/>
    </source>
</evidence>
<dbReference type="GO" id="GO:0050660">
    <property type="term" value="F:flavin adenine dinucleotide binding"/>
    <property type="evidence" value="ECO:0007669"/>
    <property type="project" value="InterPro"/>
</dbReference>
<evidence type="ECO:0008006" key="3">
    <source>
        <dbReference type="Google" id="ProtNLM"/>
    </source>
</evidence>
<dbReference type="InterPro" id="IPR009100">
    <property type="entry name" value="AcylCoA_DH/oxidase_NM_dom_sf"/>
</dbReference>
<keyword evidence="2" id="KW-1185">Reference proteome</keyword>
<gene>
    <name evidence="1" type="ORF">GP486_006170</name>
</gene>
<dbReference type="Gene3D" id="1.10.540.10">
    <property type="entry name" value="Acyl-CoA dehydrogenase/oxidase, N-terminal domain"/>
    <property type="match status" value="1"/>
</dbReference>
<comment type="caution">
    <text evidence="1">The sequence shown here is derived from an EMBL/GenBank/DDBJ whole genome shotgun (WGS) entry which is preliminary data.</text>
</comment>
<dbReference type="Proteomes" id="UP000750711">
    <property type="component" value="Unassembled WGS sequence"/>
</dbReference>
<organism evidence="1 2">
    <name type="scientific">Trichoglossum hirsutum</name>
    <dbReference type="NCBI Taxonomy" id="265104"/>
    <lineage>
        <taxon>Eukaryota</taxon>
        <taxon>Fungi</taxon>
        <taxon>Dikarya</taxon>
        <taxon>Ascomycota</taxon>
        <taxon>Pezizomycotina</taxon>
        <taxon>Geoglossomycetes</taxon>
        <taxon>Geoglossales</taxon>
        <taxon>Geoglossaceae</taxon>
        <taxon>Trichoglossum</taxon>
    </lineage>
</organism>
<evidence type="ECO:0000313" key="1">
    <source>
        <dbReference type="EMBL" id="KAH0555885.1"/>
    </source>
</evidence>
<dbReference type="GO" id="GO:0016627">
    <property type="term" value="F:oxidoreductase activity, acting on the CH-CH group of donors"/>
    <property type="evidence" value="ECO:0007669"/>
    <property type="project" value="InterPro"/>
</dbReference>
<dbReference type="SUPFAM" id="SSF56645">
    <property type="entry name" value="Acyl-CoA dehydrogenase NM domain-like"/>
    <property type="match status" value="1"/>
</dbReference>
<sequence length="102" mass="11140">MSASSQIPHLVADKVSDRAKETLDILSEGAQRWSTYPPIIDDLKARAKKLGLWNIFLSKTHYTEGAGFTNLEYGLIAEQLGRSQVASEVRRTFSSEAGGEAG</sequence>
<proteinExistence type="predicted"/>
<reference evidence="1" key="1">
    <citation type="submission" date="2021-03" db="EMBL/GenBank/DDBJ databases">
        <title>Comparative genomics and phylogenomic investigation of the class Geoglossomycetes provide insights into ecological specialization and systematics.</title>
        <authorList>
            <person name="Melie T."/>
            <person name="Pirro S."/>
            <person name="Miller A.N."/>
            <person name="Quandt A."/>
        </authorList>
    </citation>
    <scope>NUCLEOTIDE SEQUENCE</scope>
    <source>
        <strain evidence="1">CAQ_001_2017</strain>
    </source>
</reference>